<accession>A0A0V8QB20</accession>
<evidence type="ECO:0000313" key="1">
    <source>
        <dbReference type="EMBL" id="KSV57760.1"/>
    </source>
</evidence>
<comment type="caution">
    <text evidence="1">The sequence shown here is derived from an EMBL/GenBank/DDBJ whole genome shotgun (WGS) entry which is preliminary data.</text>
</comment>
<dbReference type="NCBIfam" id="NF047593">
    <property type="entry name" value="IS66_ISAeme5_TnpA"/>
    <property type="match status" value="1"/>
</dbReference>
<organism evidence="1 2">
    <name type="scientific">Acetivibrio ethanolgignens</name>
    <dbReference type="NCBI Taxonomy" id="290052"/>
    <lineage>
        <taxon>Bacteria</taxon>
        <taxon>Bacillati</taxon>
        <taxon>Bacillota</taxon>
        <taxon>Clostridia</taxon>
        <taxon>Eubacteriales</taxon>
        <taxon>Oscillospiraceae</taxon>
        <taxon>Acetivibrio</taxon>
    </lineage>
</organism>
<dbReference type="OrthoDB" id="9808061at2"/>
<gene>
    <name evidence="1" type="ORF">ASU35_15230</name>
</gene>
<protein>
    <recommendedName>
        <fullName evidence="3">Transposase</fullName>
    </recommendedName>
</protein>
<dbReference type="RefSeq" id="WP_058354005.1">
    <property type="nucleotide sequence ID" value="NZ_CABMMD010000201.1"/>
</dbReference>
<reference evidence="1 2" key="1">
    <citation type="submission" date="2015-11" db="EMBL/GenBank/DDBJ databases">
        <title>Butyribacter intestini gen. nov., sp. nov., a butyric acid-producing bacterium of the family Lachnospiraceae isolated from the human faeces.</title>
        <authorList>
            <person name="Zou Y."/>
            <person name="Xue W."/>
            <person name="Luo G."/>
            <person name="Lv M."/>
        </authorList>
    </citation>
    <scope>NUCLEOTIDE SEQUENCE [LARGE SCALE GENOMIC DNA]</scope>
    <source>
        <strain evidence="1 2">ACET-33324</strain>
    </source>
</reference>
<keyword evidence="2" id="KW-1185">Reference proteome</keyword>
<evidence type="ECO:0000313" key="2">
    <source>
        <dbReference type="Proteomes" id="UP000054874"/>
    </source>
</evidence>
<sequence>MESEKILLWEQRLEDIKRSDLTVDEWCTKNQISKHAYYYWRRKILDSMTDDKTTCFAEVTHLMEISKDNSKTPNGLIVNNRYCSLTIHNENEALLAAVLIKELGEEC</sequence>
<dbReference type="Proteomes" id="UP000054874">
    <property type="component" value="Unassembled WGS sequence"/>
</dbReference>
<evidence type="ECO:0008006" key="3">
    <source>
        <dbReference type="Google" id="ProtNLM"/>
    </source>
</evidence>
<dbReference type="EMBL" id="LNAM01000201">
    <property type="protein sequence ID" value="KSV57760.1"/>
    <property type="molecule type" value="Genomic_DNA"/>
</dbReference>
<proteinExistence type="predicted"/>
<name>A0A0V8QB20_9FIRM</name>
<dbReference type="AlphaFoldDB" id="A0A0V8QB20"/>